<evidence type="ECO:0000313" key="2">
    <source>
        <dbReference type="WBParaSite" id="PDA_v2.g8469.t1"/>
    </source>
</evidence>
<protein>
    <submittedName>
        <fullName evidence="2">Uncharacterized protein</fullName>
    </submittedName>
</protein>
<name>A0A914QW42_9BILA</name>
<evidence type="ECO:0000313" key="1">
    <source>
        <dbReference type="Proteomes" id="UP000887578"/>
    </source>
</evidence>
<sequence>MTSEILVAAKITPIIGDMVVCINFGNNEMTLAINKFTSNGYKTLMTEVIEEKYLEVLANCFSNIMKTCYMRKMILTTTEKDEPLLKKFVTILKSSKIFNLSGKLMIIDCEKLYETKHMGTPITEMAKWVSDRNYVDFHILPIIPKTVEILGVFGNRQKKLIAAEKGSEISFTESVVLGKSVQHCLMKQLNGTTLEFLETLKMDQNCHRRKITLLFESECFPELKIESIIIPEIKELQKKLNGICDMKTPVIGFFDNSAVICVYKNGKYKFLDSWNGLYGNELFINFEESKAKYGMESIKADKTKMSSVVYDNLIKIISMPSDKIVVKEEWKFVITKNAENPVLIEFVNQEGRKQAGTPSFLMAMLLKEMIKRIKNKMNEEKPKEIGFCFFDKMFEDEKQRVENGLKEACELLKIHAKFIDV</sequence>
<keyword evidence="1" id="KW-1185">Reference proteome</keyword>
<dbReference type="WBParaSite" id="PDA_v2.g8469.t1">
    <property type="protein sequence ID" value="PDA_v2.g8469.t1"/>
    <property type="gene ID" value="PDA_v2.g8469"/>
</dbReference>
<proteinExistence type="predicted"/>
<organism evidence="1 2">
    <name type="scientific">Panagrolaimus davidi</name>
    <dbReference type="NCBI Taxonomy" id="227884"/>
    <lineage>
        <taxon>Eukaryota</taxon>
        <taxon>Metazoa</taxon>
        <taxon>Ecdysozoa</taxon>
        <taxon>Nematoda</taxon>
        <taxon>Chromadorea</taxon>
        <taxon>Rhabditida</taxon>
        <taxon>Tylenchina</taxon>
        <taxon>Panagrolaimomorpha</taxon>
        <taxon>Panagrolaimoidea</taxon>
        <taxon>Panagrolaimidae</taxon>
        <taxon>Panagrolaimus</taxon>
    </lineage>
</organism>
<dbReference type="AlphaFoldDB" id="A0A914QW42"/>
<reference evidence="2" key="1">
    <citation type="submission" date="2022-11" db="UniProtKB">
        <authorList>
            <consortium name="WormBaseParasite"/>
        </authorList>
    </citation>
    <scope>IDENTIFICATION</scope>
</reference>
<accession>A0A914QW42</accession>
<dbReference type="Proteomes" id="UP000887578">
    <property type="component" value="Unplaced"/>
</dbReference>